<comment type="caution">
    <text evidence="5">The sequence shown here is derived from an EMBL/GenBank/DDBJ whole genome shotgun (WGS) entry which is preliminary data.</text>
</comment>
<dbReference type="GO" id="GO:0003677">
    <property type="term" value="F:DNA binding"/>
    <property type="evidence" value="ECO:0007669"/>
    <property type="project" value="TreeGrafter"/>
</dbReference>
<proteinExistence type="predicted"/>
<protein>
    <recommendedName>
        <fullName evidence="4">DIRP domain-containing protein</fullName>
    </recommendedName>
</protein>
<dbReference type="GO" id="GO:0006357">
    <property type="term" value="P:regulation of transcription by RNA polymerase II"/>
    <property type="evidence" value="ECO:0007669"/>
    <property type="project" value="TreeGrafter"/>
</dbReference>
<accession>A0A835LGF8</accession>
<dbReference type="GO" id="GO:0051726">
    <property type="term" value="P:regulation of cell cycle"/>
    <property type="evidence" value="ECO:0007669"/>
    <property type="project" value="TreeGrafter"/>
</dbReference>
<name>A0A835LGF8_9MAGN</name>
<dbReference type="Pfam" id="PF06584">
    <property type="entry name" value="DIRP"/>
    <property type="match status" value="1"/>
</dbReference>
<dbReference type="InterPro" id="IPR033471">
    <property type="entry name" value="DIRP"/>
</dbReference>
<reference evidence="5 6" key="1">
    <citation type="submission" date="2020-10" db="EMBL/GenBank/DDBJ databases">
        <title>The Coptis chinensis genome and diversification of protoberbering-type alkaloids.</title>
        <authorList>
            <person name="Wang B."/>
            <person name="Shu S."/>
            <person name="Song C."/>
            <person name="Liu Y."/>
        </authorList>
    </citation>
    <scope>NUCLEOTIDE SEQUENCE [LARGE SCALE GENOMIC DNA]</scope>
    <source>
        <strain evidence="5">HL-2020</strain>
        <tissue evidence="5">Leaf</tissue>
    </source>
</reference>
<dbReference type="PANTHER" id="PTHR21689:SF2">
    <property type="entry name" value="PROTEIN LIN-9 HOMOLOG"/>
    <property type="match status" value="1"/>
</dbReference>
<feature type="compositionally biased region" description="Polar residues" evidence="3">
    <location>
        <begin position="175"/>
        <end position="187"/>
    </location>
</feature>
<feature type="region of interest" description="Disordered" evidence="3">
    <location>
        <begin position="329"/>
        <end position="354"/>
    </location>
</feature>
<dbReference type="GO" id="GO:0006351">
    <property type="term" value="P:DNA-templated transcription"/>
    <property type="evidence" value="ECO:0007669"/>
    <property type="project" value="InterPro"/>
</dbReference>
<dbReference type="InterPro" id="IPR010561">
    <property type="entry name" value="LIN-9/ALY1"/>
</dbReference>
<feature type="region of interest" description="Disordered" evidence="3">
    <location>
        <begin position="163"/>
        <end position="187"/>
    </location>
</feature>
<feature type="domain" description="DIRP" evidence="4">
    <location>
        <begin position="52"/>
        <end position="134"/>
    </location>
</feature>
<evidence type="ECO:0000259" key="4">
    <source>
        <dbReference type="SMART" id="SM01135"/>
    </source>
</evidence>
<organism evidence="5 6">
    <name type="scientific">Coptis chinensis</name>
    <dbReference type="NCBI Taxonomy" id="261450"/>
    <lineage>
        <taxon>Eukaryota</taxon>
        <taxon>Viridiplantae</taxon>
        <taxon>Streptophyta</taxon>
        <taxon>Embryophyta</taxon>
        <taxon>Tracheophyta</taxon>
        <taxon>Spermatophyta</taxon>
        <taxon>Magnoliopsida</taxon>
        <taxon>Ranunculales</taxon>
        <taxon>Ranunculaceae</taxon>
        <taxon>Coptidoideae</taxon>
        <taxon>Coptis</taxon>
    </lineage>
</organism>
<evidence type="ECO:0000256" key="1">
    <source>
        <dbReference type="ARBA" id="ARBA00004123"/>
    </source>
</evidence>
<sequence>MRFELKSPENIGNDRPNNFSQSLHNRALDLKEKLSRCLSSQILRRWCAFEWFYSAIDYPWFAKREFCRVLKSCWLRPYSEVDTLSQLFLHEEKEKLEQYRESVRTHYTDLRSSKKDELPADLAQPPIVESRSQDTGQQIYMLRRQSLASDKLHEHKLNGLSNDWKSGGHVKLPPSENQENADGTSHISPPAYPMNTLLKHAKTVMEDLKEGAGVEVYQFPLDVCQVIYINKVKLKLETECENLFLGLMPMVIQQVALSTLDVFLSRNPPSARKKVWIENVRVDMLMGCLEKLGCKGYKGFGVAQISSCLDKGVRDKNVFGLIKSALSTPVRNQEKKEKEEPRTMKKKKKKKKRD</sequence>
<keyword evidence="2" id="KW-0539">Nucleus</keyword>
<evidence type="ECO:0000256" key="3">
    <source>
        <dbReference type="SAM" id="MobiDB-lite"/>
    </source>
</evidence>
<dbReference type="AlphaFoldDB" id="A0A835LGF8"/>
<evidence type="ECO:0000256" key="2">
    <source>
        <dbReference type="ARBA" id="ARBA00023242"/>
    </source>
</evidence>
<keyword evidence="6" id="KW-1185">Reference proteome</keyword>
<dbReference type="GO" id="GO:0005654">
    <property type="term" value="C:nucleoplasm"/>
    <property type="evidence" value="ECO:0007669"/>
    <property type="project" value="TreeGrafter"/>
</dbReference>
<gene>
    <name evidence="5" type="ORF">IFM89_034245</name>
</gene>
<dbReference type="PANTHER" id="PTHR21689">
    <property type="entry name" value="LIN-9"/>
    <property type="match status" value="1"/>
</dbReference>
<dbReference type="GO" id="GO:0017053">
    <property type="term" value="C:transcription repressor complex"/>
    <property type="evidence" value="ECO:0007669"/>
    <property type="project" value="InterPro"/>
</dbReference>
<dbReference type="SMART" id="SM01135">
    <property type="entry name" value="DIRP"/>
    <property type="match status" value="1"/>
</dbReference>
<comment type="subcellular location">
    <subcellularLocation>
        <location evidence="1">Nucleus</location>
    </subcellularLocation>
</comment>
<evidence type="ECO:0000313" key="5">
    <source>
        <dbReference type="EMBL" id="KAF9594623.1"/>
    </source>
</evidence>
<dbReference type="OrthoDB" id="2339771at2759"/>
<feature type="compositionally biased region" description="Basic residues" evidence="3">
    <location>
        <begin position="344"/>
        <end position="354"/>
    </location>
</feature>
<feature type="compositionally biased region" description="Basic and acidic residues" evidence="3">
    <location>
        <begin position="332"/>
        <end position="343"/>
    </location>
</feature>
<dbReference type="EMBL" id="JADFTS010000008">
    <property type="protein sequence ID" value="KAF9594623.1"/>
    <property type="molecule type" value="Genomic_DNA"/>
</dbReference>
<dbReference type="Proteomes" id="UP000631114">
    <property type="component" value="Unassembled WGS sequence"/>
</dbReference>
<evidence type="ECO:0000313" key="6">
    <source>
        <dbReference type="Proteomes" id="UP000631114"/>
    </source>
</evidence>